<reference evidence="2" key="1">
    <citation type="submission" date="2020-03" db="EMBL/GenBank/DDBJ databases">
        <title>The deep terrestrial virosphere.</title>
        <authorList>
            <person name="Holmfeldt K."/>
            <person name="Nilsson E."/>
            <person name="Simone D."/>
            <person name="Lopez-Fernandez M."/>
            <person name="Wu X."/>
            <person name="de Brujin I."/>
            <person name="Lundin D."/>
            <person name="Andersson A."/>
            <person name="Bertilsson S."/>
            <person name="Dopson M."/>
        </authorList>
    </citation>
    <scope>NUCLEOTIDE SEQUENCE</scope>
    <source>
        <strain evidence="3">MM415A01816</strain>
        <strain evidence="2">MM415B00814</strain>
    </source>
</reference>
<organism evidence="2">
    <name type="scientific">viral metagenome</name>
    <dbReference type="NCBI Taxonomy" id="1070528"/>
    <lineage>
        <taxon>unclassified sequences</taxon>
        <taxon>metagenomes</taxon>
        <taxon>organismal metagenomes</taxon>
    </lineage>
</organism>
<proteinExistence type="predicted"/>
<dbReference type="Pfam" id="PF12684">
    <property type="entry name" value="DUF3799"/>
    <property type="match status" value="1"/>
</dbReference>
<dbReference type="InterPro" id="IPR011604">
    <property type="entry name" value="PDDEXK-like_dom_sf"/>
</dbReference>
<evidence type="ECO:0000313" key="2">
    <source>
        <dbReference type="EMBL" id="QJA62186.1"/>
    </source>
</evidence>
<dbReference type="EMBL" id="MT142156">
    <property type="protein sequence ID" value="QJA75322.1"/>
    <property type="molecule type" value="Genomic_DNA"/>
</dbReference>
<evidence type="ECO:0000313" key="3">
    <source>
        <dbReference type="EMBL" id="QJA75322.1"/>
    </source>
</evidence>
<gene>
    <name evidence="3" type="ORF">MM415A01816_0001</name>
    <name evidence="2" type="ORF">MM415B00814_0005</name>
</gene>
<feature type="domain" description="Putative exodeoxyribonuclease 8 PDDEXK-like" evidence="1">
    <location>
        <begin position="41"/>
        <end position="256"/>
    </location>
</feature>
<sequence>MTEIKPGFYRMSNLEYHRGPGLSSSTLIRLYSYSPLHSQVPVKETPAMMFGSMLHEALEDPEDFENRYVILPDDCRPGSGAGIKTRKEEFEAQVAANNQEIIKQDDYDTIKAMTAAVYSHPECLELMAGDCVTEHSGYAIDPDTGLLIKCRIDLLNKSKAILTDYKSCVDARPGPFLKKSWYLGYWFRACFYLYVVSLVTGLDHRDFRFVAIEREEPYGIQVYGVSPELIKYGNEQVRTSIDKYAECVELNIWPSYQDDTHEFNLPNWLKKQLEYNTSF</sequence>
<protein>
    <recommendedName>
        <fullName evidence="1">Putative exodeoxyribonuclease 8 PDDEXK-like domain-containing protein</fullName>
    </recommendedName>
</protein>
<dbReference type="AlphaFoldDB" id="A0A6M3IX22"/>
<dbReference type="InterPro" id="IPR024432">
    <property type="entry name" value="Put_RecE_PDDEXK-like_dom"/>
</dbReference>
<dbReference type="EMBL" id="MT141464">
    <property type="protein sequence ID" value="QJA62186.1"/>
    <property type="molecule type" value="Genomic_DNA"/>
</dbReference>
<name>A0A6M3IX22_9ZZZZ</name>
<dbReference type="Gene3D" id="3.90.320.10">
    <property type="match status" value="1"/>
</dbReference>
<evidence type="ECO:0000259" key="1">
    <source>
        <dbReference type="Pfam" id="PF12684"/>
    </source>
</evidence>
<accession>A0A6M3IX22</accession>